<dbReference type="SUPFAM" id="SSF52922">
    <property type="entry name" value="TK C-terminal domain-like"/>
    <property type="match status" value="1"/>
</dbReference>
<feature type="binding site" evidence="11">
    <location>
        <position position="753"/>
    </location>
    <ligand>
        <name>[4Fe-4S] cluster</name>
        <dbReference type="ChEBI" id="CHEBI:49883"/>
        <label>2</label>
    </ligand>
</feature>
<feature type="site" description="Important for catalytic activity" evidence="10">
    <location>
        <position position="1007"/>
    </location>
</feature>
<dbReference type="Gene3D" id="4.10.780.10">
    <property type="entry name" value="Pyruvate-flavodoxin oxidoreductase, EKR domain"/>
    <property type="match status" value="1"/>
</dbReference>
<dbReference type="Gene3D" id="3.40.50.970">
    <property type="match status" value="2"/>
</dbReference>
<dbReference type="eggNOG" id="COG1145">
    <property type="taxonomic scope" value="Bacteria"/>
</dbReference>
<dbReference type="CDD" id="cd03377">
    <property type="entry name" value="TPP_PFOR_PNO"/>
    <property type="match status" value="1"/>
</dbReference>
<dbReference type="GO" id="GO:0030976">
    <property type="term" value="F:thiamine pyrophosphate binding"/>
    <property type="evidence" value="ECO:0007669"/>
    <property type="project" value="InterPro"/>
</dbReference>
<dbReference type="eggNOG" id="COG1013">
    <property type="taxonomic scope" value="Bacteria"/>
</dbReference>
<evidence type="ECO:0000256" key="9">
    <source>
        <dbReference type="PIRNR" id="PIRNR000159"/>
    </source>
</evidence>
<dbReference type="Pfam" id="PF10371">
    <property type="entry name" value="EKR"/>
    <property type="match status" value="1"/>
</dbReference>
<feature type="site" description="Important for catalytic activity" evidence="10">
    <location>
        <position position="31"/>
    </location>
</feature>
<evidence type="ECO:0000256" key="3">
    <source>
        <dbReference type="ARBA" id="ARBA00022485"/>
    </source>
</evidence>
<evidence type="ECO:0000256" key="11">
    <source>
        <dbReference type="PIRSR" id="PIRSR000159-50"/>
    </source>
</evidence>
<keyword evidence="4 11" id="KW-0479">Metal-binding</keyword>
<dbReference type="InterPro" id="IPR033412">
    <property type="entry name" value="PFOR_II"/>
</dbReference>
<evidence type="ECO:0000256" key="5">
    <source>
        <dbReference type="ARBA" id="ARBA00022982"/>
    </source>
</evidence>
<dbReference type="InterPro" id="IPR011766">
    <property type="entry name" value="TPP_enzyme_TPP-bd"/>
</dbReference>
<evidence type="ECO:0000313" key="14">
    <source>
        <dbReference type="Proteomes" id="UP000006069"/>
    </source>
</evidence>
<dbReference type="InterPro" id="IPR011895">
    <property type="entry name" value="Pyrv_flavodox_OxRed"/>
</dbReference>
<sequence>MTREFKSMDGNNAAAYVSYAFTEVAGIYPITPSSPMADFVDQWSAQGRKNIFGTKVKVCEMQSEGGAAGTMHGSLAAGALTTSYTASQGLLLMIPNMYKMAGELLPGVLHVSARTVATQALNIFGDHSDVMACRQTGFAMLAEGNVQEVMDLSAVAHLSAIKGRVPFINFFDGFRTSHEVQKVAVWDYDDLAEMCDMDAVREFRAHALNPEHPSMRGSHENGDIFFQHREACNSYYDALPAVVEDYMHQVNAKLGTNYELFNYYGAEDADRVIVAMGSFCDVAEEVIDYLNAHGEKVGLVKVRLYRPFVTDKFVAALPKMVKKIAVLDRTKEPGAVGEPLYMDVINALAIEGVSGIKVVGGRYGLGSKDTPPASVFAVFTELEKEDPRREFTLGIVDDVTGLSLPEDPNCPNTAAPGTIECKFWGLGGDGTVGANKNSIKIIGDHTDKYVQAYFQYDSKKTGGVTISHLRFGDSPIRSPYYVNKADFVACHNPSYITKDFPIVKDVKPGGTFMINCQWTPEELEHHLSASAKRYIAQNNINLYTINAIDLAIEIGMGKRTNTILQSAFFSLAGVLPQEEAIRYMKDAATKSYMKKGQDVVDTNHRAIDAGATAYVKIDVPAAWADAADKAETVELAGKPELVKMVGSIMEPVGRMDGDSLPVSAFTDHVDGQFELGASAYEKRGIAVTVPTWDASTCIQCNQCAFVCPHATIRPFALTEEEAAAAPEKTTLIPAKGKTAAGLQYTLAISPFDCMGCNVCVVQCPTNSLSMAPAEGELAQQEVFDYCVAEVSDKPEIQDATVKGSQFKQPLLEFSGACAGCAQTAYARLVTQLFGDRMYISNATGCSSIWGGPAATSPYTVNKEGRGPAWANSLFEDNAEHGLGMLLGQNAVREKLVAETEQLLENGADEALANAANAWLNERDKAEESKAAADAYVAELERVIAQGAANADLAKSILADKDYLAKKSIWIFGGDGWAYDIGYGGLDHVLASGEDVNVFVFDTEVYSNTGGQASKASNIGQVAQFAAAGKDIKKKSLAEIAIAYGYIYVAQVAMGAKPAQLMKAITEAEAYSGPSLIIGYSPCEMHAIKGGMANCMVEMEKAVDCGYWNLYRYNPAAPAGKKFTLDSKEPKGGYQEFLMNEARYSRLTREFPGRAEELFEQNERAAVDRYEHLVKLKELYADA</sequence>
<evidence type="ECO:0000256" key="1">
    <source>
        <dbReference type="ARBA" id="ARBA00009032"/>
    </source>
</evidence>
<feature type="binding site" evidence="11">
    <location>
        <position position="756"/>
    </location>
    <ligand>
        <name>[4Fe-4S] cluster</name>
        <dbReference type="ChEBI" id="CHEBI:49883"/>
        <label>2</label>
    </ligand>
</feature>
<feature type="domain" description="4Fe-4S ferredoxin-type" evidence="12">
    <location>
        <begin position="744"/>
        <end position="773"/>
    </location>
</feature>
<evidence type="ECO:0000256" key="8">
    <source>
        <dbReference type="ARBA" id="ARBA00023014"/>
    </source>
</evidence>
<dbReference type="PANTHER" id="PTHR32154:SF0">
    <property type="entry name" value="PYRUVATE-FLAVODOXIN OXIDOREDUCTASE-RELATED"/>
    <property type="match status" value="1"/>
</dbReference>
<dbReference type="PIRSF" id="PIRSF000159">
    <property type="entry name" value="NifJ"/>
    <property type="match status" value="1"/>
</dbReference>
<dbReference type="eggNOG" id="COG0674">
    <property type="taxonomic scope" value="Bacteria"/>
</dbReference>
<dbReference type="InterPro" id="IPR050722">
    <property type="entry name" value="Pyruvate:ferred/Flavod_OxRd"/>
</dbReference>
<dbReference type="InterPro" id="IPR019752">
    <property type="entry name" value="Pyrv/ketoisovalerate_OxRed_cat"/>
</dbReference>
<dbReference type="InterPro" id="IPR002880">
    <property type="entry name" value="Pyrv_Fd/Flavodoxin_OxRdtase_N"/>
</dbReference>
<feature type="binding site" evidence="11">
    <location>
        <position position="700"/>
    </location>
    <ligand>
        <name>[4Fe-4S] cluster</name>
        <dbReference type="ChEBI" id="CHEBI:49883"/>
        <label>1</label>
    </ligand>
</feature>
<dbReference type="FunFam" id="3.40.50.920:FF:000007">
    <property type="entry name" value="Pyruvate:ferredoxin (Flavodoxin) oxidoreductase"/>
    <property type="match status" value="1"/>
</dbReference>
<dbReference type="Pfam" id="PF02775">
    <property type="entry name" value="TPP_enzyme_C"/>
    <property type="match status" value="1"/>
</dbReference>
<dbReference type="eggNOG" id="COG1014">
    <property type="taxonomic scope" value="Bacteria"/>
</dbReference>
<feature type="binding site" evidence="11">
    <location>
        <position position="703"/>
    </location>
    <ligand>
        <name>[4Fe-4S] cluster</name>
        <dbReference type="ChEBI" id="CHEBI:49883"/>
        <label>1</label>
    </ligand>
</feature>
<dbReference type="PROSITE" id="PS51379">
    <property type="entry name" value="4FE4S_FER_2"/>
    <property type="match status" value="2"/>
</dbReference>
<evidence type="ECO:0000256" key="10">
    <source>
        <dbReference type="PIRSR" id="PIRSR000159-2"/>
    </source>
</evidence>
<accession>K0Z8E6</accession>
<feature type="binding site" evidence="11">
    <location>
        <position position="697"/>
    </location>
    <ligand>
        <name>[4Fe-4S] cluster</name>
        <dbReference type="ChEBI" id="CHEBI:49883"/>
        <label>1</label>
    </ligand>
</feature>
<dbReference type="InterPro" id="IPR002869">
    <property type="entry name" value="Pyrv_flavodox_OxRed_cen"/>
</dbReference>
<dbReference type="InterPro" id="IPR009014">
    <property type="entry name" value="Transketo_C/PFOR_II"/>
</dbReference>
<keyword evidence="14" id="KW-1185">Reference proteome</keyword>
<evidence type="ECO:0000256" key="4">
    <source>
        <dbReference type="ARBA" id="ARBA00022723"/>
    </source>
</evidence>
<reference evidence="13 14" key="1">
    <citation type="submission" date="2012-08" db="EMBL/GenBank/DDBJ databases">
        <title>The Genome Sequence of Slackia piriformis YIT 12062.</title>
        <authorList>
            <consortium name="The Broad Institute Genome Sequencing Platform"/>
            <person name="Earl A."/>
            <person name="Ward D."/>
            <person name="Feldgarden M."/>
            <person name="Gevers D."/>
            <person name="Morotomi M."/>
            <person name="Walker B."/>
            <person name="Young S.K."/>
            <person name="Zeng Q."/>
            <person name="Gargeya S."/>
            <person name="Fitzgerald M."/>
            <person name="Haas B."/>
            <person name="Abouelleil A."/>
            <person name="Alvarado L."/>
            <person name="Arachchi H.M."/>
            <person name="Berlin A.M."/>
            <person name="Chapman S.B."/>
            <person name="Goldberg J."/>
            <person name="Griggs A."/>
            <person name="Gujja S."/>
            <person name="Hansen M."/>
            <person name="Howarth C."/>
            <person name="Imamovic A."/>
            <person name="Larimer J."/>
            <person name="McCowen C."/>
            <person name="Montmayeur A."/>
            <person name="Murphy C."/>
            <person name="Neiman D."/>
            <person name="Pearson M."/>
            <person name="Priest M."/>
            <person name="Roberts A."/>
            <person name="Saif S."/>
            <person name="Shea T."/>
            <person name="Sisk P."/>
            <person name="Sykes S."/>
            <person name="Wortman J."/>
            <person name="Nusbaum C."/>
            <person name="Birren B."/>
        </authorList>
    </citation>
    <scope>NUCLEOTIDE SEQUENCE [LARGE SCALE GENOMIC DNA]</scope>
    <source>
        <strain evidence="13 14">YIT 12062</strain>
    </source>
</reference>
<dbReference type="PROSITE" id="PS00198">
    <property type="entry name" value="4FE4S_FER_1"/>
    <property type="match status" value="1"/>
</dbReference>
<evidence type="ECO:0000313" key="13">
    <source>
        <dbReference type="EMBL" id="EJZ83610.1"/>
    </source>
</evidence>
<evidence type="ECO:0000256" key="2">
    <source>
        <dbReference type="ARBA" id="ARBA00022448"/>
    </source>
</evidence>
<dbReference type="FunFam" id="3.40.50.970:FF:000041">
    <property type="entry name" value="Pyruvate:ferredoxin (Flavodoxin) oxidoreductase"/>
    <property type="match status" value="1"/>
</dbReference>
<dbReference type="FunFam" id="3.40.50.970:FF:000012">
    <property type="entry name" value="Pyruvate:ferredoxin (Flavodoxin) oxidoreductase"/>
    <property type="match status" value="1"/>
</dbReference>
<feature type="binding site" evidence="11">
    <location>
        <position position="820"/>
    </location>
    <ligand>
        <name>[4Fe-4S] cluster</name>
        <dbReference type="ChEBI" id="CHEBI:49883"/>
        <label>3</label>
    </ligand>
</feature>
<gene>
    <name evidence="13" type="ORF">HMPREF9451_01130</name>
</gene>
<dbReference type="SUPFAM" id="SSF52518">
    <property type="entry name" value="Thiamin diphosphate-binding fold (THDP-binding)"/>
    <property type="match status" value="2"/>
</dbReference>
<dbReference type="SUPFAM" id="SSF54862">
    <property type="entry name" value="4Fe-4S ferredoxins"/>
    <property type="match status" value="1"/>
</dbReference>
<dbReference type="RefSeq" id="WP_009139329.1">
    <property type="nucleotide sequence ID" value="NZ_JH815198.1"/>
</dbReference>
<feature type="binding site" evidence="11">
    <location>
        <position position="707"/>
    </location>
    <ligand>
        <name>[4Fe-4S] cluster</name>
        <dbReference type="ChEBI" id="CHEBI:49883"/>
        <label>2</label>
    </ligand>
</feature>
<keyword evidence="8 11" id="KW-0411">Iron-sulfur</keyword>
<dbReference type="Gene3D" id="3.40.50.920">
    <property type="match status" value="1"/>
</dbReference>
<dbReference type="GO" id="GO:0051539">
    <property type="term" value="F:4 iron, 4 sulfur cluster binding"/>
    <property type="evidence" value="ECO:0007669"/>
    <property type="project" value="UniProtKB-KW"/>
</dbReference>
<evidence type="ECO:0000256" key="6">
    <source>
        <dbReference type="ARBA" id="ARBA00023002"/>
    </source>
</evidence>
<dbReference type="OrthoDB" id="9794954at2"/>
<keyword evidence="2 9" id="KW-0813">Transport</keyword>
<dbReference type="InParanoid" id="K0Z8E6"/>
<dbReference type="InterPro" id="IPR017900">
    <property type="entry name" value="4Fe4S_Fe_S_CS"/>
</dbReference>
<dbReference type="Pfam" id="PF01558">
    <property type="entry name" value="POR"/>
    <property type="match status" value="1"/>
</dbReference>
<organism evidence="13 14">
    <name type="scientific">Slackia piriformis YIT 12062</name>
    <dbReference type="NCBI Taxonomy" id="742818"/>
    <lineage>
        <taxon>Bacteria</taxon>
        <taxon>Bacillati</taxon>
        <taxon>Actinomycetota</taxon>
        <taxon>Coriobacteriia</taxon>
        <taxon>Eggerthellales</taxon>
        <taxon>Eggerthellaceae</taxon>
        <taxon>Slackia</taxon>
    </lineage>
</organism>
<feature type="binding site" evidence="11">
    <location>
        <position position="1082"/>
    </location>
    <ligand>
        <name>[4Fe-4S] cluster</name>
        <dbReference type="ChEBI" id="CHEBI:49883"/>
        <label>3</label>
    </ligand>
</feature>
<dbReference type="GO" id="GO:0016903">
    <property type="term" value="F:oxidoreductase activity, acting on the aldehyde or oxo group of donors"/>
    <property type="evidence" value="ECO:0007669"/>
    <property type="project" value="InterPro"/>
</dbReference>
<keyword evidence="7 11" id="KW-0408">Iron</keyword>
<dbReference type="PATRIC" id="fig|742818.3.peg.1186"/>
<protein>
    <submittedName>
        <fullName evidence="13">Pyruvate:ferredoxin (Flavodoxin) oxidoreductase</fullName>
    </submittedName>
</protein>
<evidence type="ECO:0000256" key="7">
    <source>
        <dbReference type="ARBA" id="ARBA00023004"/>
    </source>
</evidence>
<dbReference type="Pfam" id="PF17147">
    <property type="entry name" value="PFOR_II"/>
    <property type="match status" value="1"/>
</dbReference>
<keyword evidence="13" id="KW-0670">Pyruvate</keyword>
<comment type="caution">
    <text evidence="13">The sequence shown here is derived from an EMBL/GenBank/DDBJ whole genome shotgun (WGS) entry which is preliminary data.</text>
</comment>
<dbReference type="Pfam" id="PF12838">
    <property type="entry name" value="Fer4_7"/>
    <property type="match status" value="1"/>
</dbReference>
<evidence type="ECO:0000259" key="12">
    <source>
        <dbReference type="PROSITE" id="PS51379"/>
    </source>
</evidence>
<dbReference type="InterPro" id="IPR029061">
    <property type="entry name" value="THDP-binding"/>
</dbReference>
<dbReference type="EMBL" id="ADMD01000007">
    <property type="protein sequence ID" value="EJZ83610.1"/>
    <property type="molecule type" value="Genomic_DNA"/>
</dbReference>
<dbReference type="PANTHER" id="PTHR32154">
    <property type="entry name" value="PYRUVATE-FLAVODOXIN OXIDOREDUCTASE-RELATED"/>
    <property type="match status" value="1"/>
</dbReference>
<dbReference type="InterPro" id="IPR037112">
    <property type="entry name" value="Pyrv-flavodox_OxR_EKR_sf"/>
</dbReference>
<feature type="binding site" evidence="11">
    <location>
        <position position="817"/>
    </location>
    <ligand>
        <name>[4Fe-4S] cluster</name>
        <dbReference type="ChEBI" id="CHEBI:49883"/>
        <label>3</label>
    </ligand>
</feature>
<dbReference type="NCBIfam" id="TIGR02176">
    <property type="entry name" value="pyruv_ox_red"/>
    <property type="match status" value="1"/>
</dbReference>
<dbReference type="SMART" id="SM00890">
    <property type="entry name" value="EKR"/>
    <property type="match status" value="1"/>
</dbReference>
<dbReference type="CDD" id="cd07034">
    <property type="entry name" value="TPP_PYR_PFOR_IOR-alpha_like"/>
    <property type="match status" value="1"/>
</dbReference>
<dbReference type="GO" id="GO:0005506">
    <property type="term" value="F:iron ion binding"/>
    <property type="evidence" value="ECO:0007669"/>
    <property type="project" value="InterPro"/>
</dbReference>
<dbReference type="GO" id="GO:0022900">
    <property type="term" value="P:electron transport chain"/>
    <property type="evidence" value="ECO:0007669"/>
    <property type="project" value="InterPro"/>
</dbReference>
<dbReference type="Gene3D" id="3.40.920.10">
    <property type="entry name" value="Pyruvate-ferredoxin oxidoreductase, PFOR, domain III"/>
    <property type="match status" value="1"/>
</dbReference>
<keyword evidence="5 9" id="KW-0249">Electron transport</keyword>
<feature type="site" description="Important for catalytic activity" evidence="10">
    <location>
        <position position="114"/>
    </location>
</feature>
<keyword evidence="6 9" id="KW-0560">Oxidoreductase</keyword>
<comment type="similarity">
    <text evidence="1 9">Belongs to the pyruvate:ferredoxin/flavodoxin oxidoreductase family.</text>
</comment>
<feature type="site" description="Important for catalytic activity" evidence="10">
    <location>
        <position position="64"/>
    </location>
</feature>
<dbReference type="SUPFAM" id="SSF53323">
    <property type="entry name" value="Pyruvate-ferredoxin oxidoreductase, PFOR, domain III"/>
    <property type="match status" value="1"/>
</dbReference>
<name>K0Z8E6_9ACTN</name>
<dbReference type="GO" id="GO:0006979">
    <property type="term" value="P:response to oxidative stress"/>
    <property type="evidence" value="ECO:0007669"/>
    <property type="project" value="TreeGrafter"/>
</dbReference>
<proteinExistence type="inferred from homology"/>
<keyword evidence="3 11" id="KW-0004">4Fe-4S</keyword>
<dbReference type="AlphaFoldDB" id="K0Z8E6"/>
<feature type="binding site" evidence="11">
    <location>
        <position position="845"/>
    </location>
    <ligand>
        <name>[4Fe-4S] cluster</name>
        <dbReference type="ChEBI" id="CHEBI:49883"/>
        <label>3</label>
    </ligand>
</feature>
<dbReference type="GO" id="GO:0000287">
    <property type="term" value="F:magnesium ion binding"/>
    <property type="evidence" value="ECO:0007669"/>
    <property type="project" value="UniProtKB-ARBA"/>
</dbReference>
<dbReference type="FunFam" id="3.40.920.10:FF:000001">
    <property type="entry name" value="Pyruvate:ferredoxin (Flavodoxin) oxidoreductase"/>
    <property type="match status" value="1"/>
</dbReference>
<comment type="cofactor">
    <cofactor evidence="11">
        <name>[4Fe-4S] cluster</name>
        <dbReference type="ChEBI" id="CHEBI:49883"/>
    </cofactor>
    <text evidence="11">Binds 3 [4Fe-4S] clusters per subunit.</text>
</comment>
<feature type="binding site" evidence="11">
    <location>
        <position position="763"/>
    </location>
    <ligand>
        <name>[4Fe-4S] cluster</name>
        <dbReference type="ChEBI" id="CHEBI:49883"/>
        <label>1</label>
    </ligand>
</feature>
<dbReference type="InterPro" id="IPR017896">
    <property type="entry name" value="4Fe4S_Fe-S-bd"/>
</dbReference>
<feature type="domain" description="4Fe-4S ferredoxin-type" evidence="12">
    <location>
        <begin position="688"/>
        <end position="717"/>
    </location>
</feature>
<dbReference type="Pfam" id="PF01855">
    <property type="entry name" value="POR_N"/>
    <property type="match status" value="1"/>
</dbReference>
<dbReference type="HOGENOM" id="CLU_002569_0_0_11"/>
<dbReference type="Gene3D" id="3.30.70.20">
    <property type="match status" value="1"/>
</dbReference>
<dbReference type="Proteomes" id="UP000006069">
    <property type="component" value="Unassembled WGS sequence"/>
</dbReference>
<dbReference type="InterPro" id="IPR019456">
    <property type="entry name" value="Pyrv-flavodox_OxRtase_EKR"/>
</dbReference>
<feature type="binding site" evidence="11">
    <location>
        <position position="759"/>
    </location>
    <ligand>
        <name>[4Fe-4S] cluster</name>
        <dbReference type="ChEBI" id="CHEBI:49883"/>
        <label>2</label>
    </ligand>
</feature>